<keyword evidence="1" id="KW-0620">Polyamine biosynthesis</keyword>
<reference evidence="2 3" key="1">
    <citation type="submission" date="2018-11" db="EMBL/GenBank/DDBJ databases">
        <title>Deinococcus shelandsis sp. nov., isolated from South Shetland Islands soil of Antarctica.</title>
        <authorList>
            <person name="Tian J."/>
        </authorList>
    </citation>
    <scope>NUCLEOTIDE SEQUENCE [LARGE SCALE GENOMIC DNA]</scope>
    <source>
        <strain evidence="2 3">S14-83T</strain>
    </source>
</reference>
<dbReference type="Gene3D" id="3.40.50.150">
    <property type="entry name" value="Vaccinia Virus protein VP39"/>
    <property type="match status" value="1"/>
</dbReference>
<dbReference type="GO" id="GO:0006596">
    <property type="term" value="P:polyamine biosynthetic process"/>
    <property type="evidence" value="ECO:0007669"/>
    <property type="project" value="UniProtKB-KW"/>
</dbReference>
<dbReference type="KEGG" id="dph:EHF33_08415"/>
<evidence type="ECO:0000313" key="3">
    <source>
        <dbReference type="Proteomes" id="UP000276417"/>
    </source>
</evidence>
<dbReference type="PANTHER" id="PTHR43317">
    <property type="entry name" value="THERMOSPERMINE SYNTHASE ACAULIS5"/>
    <property type="match status" value="1"/>
</dbReference>
<name>A0A3G8YCQ1_9DEIO</name>
<accession>A0A3G8YCQ1</accession>
<dbReference type="RefSeq" id="WP_124869995.1">
    <property type="nucleotide sequence ID" value="NZ_CP034183.1"/>
</dbReference>
<dbReference type="Pfam" id="PF01564">
    <property type="entry name" value="Spermine_synth"/>
    <property type="match status" value="1"/>
</dbReference>
<dbReference type="InterPro" id="IPR029063">
    <property type="entry name" value="SAM-dependent_MTases_sf"/>
</dbReference>
<dbReference type="PANTHER" id="PTHR43317:SF3">
    <property type="entry name" value="BLR2883 PROTEIN"/>
    <property type="match status" value="1"/>
</dbReference>
<dbReference type="Proteomes" id="UP000276417">
    <property type="component" value="Chromosome 1"/>
</dbReference>
<organism evidence="2 3">
    <name type="scientific">Deinococcus psychrotolerans</name>
    <dbReference type="NCBI Taxonomy" id="2489213"/>
    <lineage>
        <taxon>Bacteria</taxon>
        <taxon>Thermotogati</taxon>
        <taxon>Deinococcota</taxon>
        <taxon>Deinococci</taxon>
        <taxon>Deinococcales</taxon>
        <taxon>Deinococcaceae</taxon>
        <taxon>Deinococcus</taxon>
    </lineage>
</organism>
<dbReference type="AlphaFoldDB" id="A0A3G8YCQ1"/>
<evidence type="ECO:0000256" key="1">
    <source>
        <dbReference type="ARBA" id="ARBA00023115"/>
    </source>
</evidence>
<protein>
    <recommendedName>
        <fullName evidence="4">Spermidine synthase</fullName>
    </recommendedName>
</protein>
<keyword evidence="3" id="KW-1185">Reference proteome</keyword>
<evidence type="ECO:0008006" key="4">
    <source>
        <dbReference type="Google" id="ProtNLM"/>
    </source>
</evidence>
<sequence length="225" mass="24000">MTPFLQIGRAPIPGSAESLILSRRGDEFSIQISGYVSELMNSRMHFSEDLLAEWGCQHLHGADASVLIGGLGMGFTLAAALTTLGPAAAVTVAELVPGVIEWNRGPLGECAGNPLADSRSRVHVGDVGALIRSSQDAYDAILLDVDNGPDAMTHPGNEQLYSLRGLASTKAALRTGGVLAIWSAEKNTRFTRRLREAGYTVEEKVARARPGKGARHMIWLAKRGL</sequence>
<dbReference type="EMBL" id="CP034183">
    <property type="protein sequence ID" value="AZI42765.1"/>
    <property type="molecule type" value="Genomic_DNA"/>
</dbReference>
<dbReference type="OrthoDB" id="9793351at2"/>
<proteinExistence type="predicted"/>
<dbReference type="SUPFAM" id="SSF53335">
    <property type="entry name" value="S-adenosyl-L-methionine-dependent methyltransferases"/>
    <property type="match status" value="1"/>
</dbReference>
<gene>
    <name evidence="2" type="ORF">EHF33_08415</name>
</gene>
<evidence type="ECO:0000313" key="2">
    <source>
        <dbReference type="EMBL" id="AZI42765.1"/>
    </source>
</evidence>